<reference evidence="6" key="1">
    <citation type="submission" date="2016-10" db="EMBL/GenBank/DDBJ databases">
        <title>Sequence of Gallionella enrichment culture.</title>
        <authorList>
            <person name="Poehlein A."/>
            <person name="Muehling M."/>
            <person name="Daniel R."/>
        </authorList>
    </citation>
    <scope>NUCLEOTIDE SEQUENCE</scope>
</reference>
<organism evidence="6">
    <name type="scientific">mine drainage metagenome</name>
    <dbReference type="NCBI Taxonomy" id="410659"/>
    <lineage>
        <taxon>unclassified sequences</taxon>
        <taxon>metagenomes</taxon>
        <taxon>ecological metagenomes</taxon>
    </lineage>
</organism>
<dbReference type="EMBL" id="MLJW01001105">
    <property type="protein sequence ID" value="OIQ80130.1"/>
    <property type="molecule type" value="Genomic_DNA"/>
</dbReference>
<gene>
    <name evidence="6" type="ORF">GALL_381290</name>
</gene>
<proteinExistence type="predicted"/>
<feature type="compositionally biased region" description="Basic and acidic residues" evidence="4">
    <location>
        <begin position="122"/>
        <end position="171"/>
    </location>
</feature>
<evidence type="ECO:0000256" key="4">
    <source>
        <dbReference type="SAM" id="MobiDB-lite"/>
    </source>
</evidence>
<dbReference type="SUPFAM" id="SSF48498">
    <property type="entry name" value="Tetracyclin repressor-like, C-terminal domain"/>
    <property type="match status" value="1"/>
</dbReference>
<evidence type="ECO:0000259" key="5">
    <source>
        <dbReference type="PROSITE" id="PS50977"/>
    </source>
</evidence>
<keyword evidence="2" id="KW-0238">DNA-binding</keyword>
<accession>A0A1J5QAB6</accession>
<dbReference type="PANTHER" id="PTHR30055">
    <property type="entry name" value="HTH-TYPE TRANSCRIPTIONAL REGULATOR RUTR"/>
    <property type="match status" value="1"/>
</dbReference>
<dbReference type="PROSITE" id="PS50977">
    <property type="entry name" value="HTH_TETR_2"/>
    <property type="match status" value="1"/>
</dbReference>
<dbReference type="Pfam" id="PF00440">
    <property type="entry name" value="TetR_N"/>
    <property type="match status" value="1"/>
</dbReference>
<feature type="compositionally biased region" description="Basic and acidic residues" evidence="4">
    <location>
        <begin position="215"/>
        <end position="236"/>
    </location>
</feature>
<dbReference type="InterPro" id="IPR001647">
    <property type="entry name" value="HTH_TetR"/>
</dbReference>
<evidence type="ECO:0000313" key="6">
    <source>
        <dbReference type="EMBL" id="OIQ80130.1"/>
    </source>
</evidence>
<dbReference type="Gene3D" id="1.10.357.10">
    <property type="entry name" value="Tetracycline Repressor, domain 2"/>
    <property type="match status" value="1"/>
</dbReference>
<dbReference type="Pfam" id="PF16859">
    <property type="entry name" value="TetR_C_11"/>
    <property type="match status" value="1"/>
</dbReference>
<dbReference type="Gene3D" id="1.10.10.60">
    <property type="entry name" value="Homeodomain-like"/>
    <property type="match status" value="1"/>
</dbReference>
<feature type="domain" description="HTH tetR-type" evidence="5">
    <location>
        <begin position="300"/>
        <end position="360"/>
    </location>
</feature>
<dbReference type="AlphaFoldDB" id="A0A1J5QAB6"/>
<protein>
    <submittedName>
        <fullName evidence="6">Bacterial regulatory protein, tetR family</fullName>
    </submittedName>
</protein>
<name>A0A1J5QAB6_9ZZZZ</name>
<feature type="compositionally biased region" description="Basic and acidic residues" evidence="4">
    <location>
        <begin position="65"/>
        <end position="100"/>
    </location>
</feature>
<comment type="caution">
    <text evidence="6">The sequence shown here is derived from an EMBL/GenBank/DDBJ whole genome shotgun (WGS) entry which is preliminary data.</text>
</comment>
<dbReference type="InterPro" id="IPR011075">
    <property type="entry name" value="TetR_C"/>
</dbReference>
<sequence>MAAQAEQAHGDRWPEGHVQPTERPARDQDRNDRVDVGAQAHRHAKAREQRRAAAGAPRGGLGQAGHDETREERRGEQQREHEVRRGGRELDQRSAAERAEGQAADGGHSVDQACPSGSVGRPEVHQRRTEGRHRGAGRDALDDAGQEQDRHVPGGEEQHERQRFEGGRCGEHGTASDVVGQRADDEQRGDEPQHIGGEHDREGRGREAPLVLVDDVERRGSARGGHEQDEDRGDRGKGHRVGQPSDRDGGGTGWRGHRHGTPDRCNDQCVSEPYIRCNDRCDNGLMPTASSNSRPGGRSARIRAAVHRAVEELVAEGSAESLTMPLIAARAGVHPTTVYRRWESLADLLGEVATSRFSGDIVVPDTGTLRGDLDRWATDVVTDFADPDVLALVRAAVGTGPAGGSACTADRHAQLGAILERERSRGGNPPDLERAVDALLAPLYYRLVFTGSPTEPDWALRAVDELLRPSAGVMPL</sequence>
<evidence type="ECO:0000256" key="3">
    <source>
        <dbReference type="ARBA" id="ARBA00023163"/>
    </source>
</evidence>
<evidence type="ECO:0000256" key="2">
    <source>
        <dbReference type="ARBA" id="ARBA00023125"/>
    </source>
</evidence>
<dbReference type="SUPFAM" id="SSF46689">
    <property type="entry name" value="Homeodomain-like"/>
    <property type="match status" value="1"/>
</dbReference>
<feature type="compositionally biased region" description="Basic and acidic residues" evidence="4">
    <location>
        <begin position="182"/>
        <end position="207"/>
    </location>
</feature>
<evidence type="ECO:0000256" key="1">
    <source>
        <dbReference type="ARBA" id="ARBA00023015"/>
    </source>
</evidence>
<dbReference type="GO" id="GO:0003700">
    <property type="term" value="F:DNA-binding transcription factor activity"/>
    <property type="evidence" value="ECO:0007669"/>
    <property type="project" value="TreeGrafter"/>
</dbReference>
<dbReference type="InterPro" id="IPR009057">
    <property type="entry name" value="Homeodomain-like_sf"/>
</dbReference>
<dbReference type="InterPro" id="IPR050109">
    <property type="entry name" value="HTH-type_TetR-like_transc_reg"/>
</dbReference>
<dbReference type="GO" id="GO:0000976">
    <property type="term" value="F:transcription cis-regulatory region binding"/>
    <property type="evidence" value="ECO:0007669"/>
    <property type="project" value="TreeGrafter"/>
</dbReference>
<feature type="compositionally biased region" description="Basic and acidic residues" evidence="4">
    <location>
        <begin position="23"/>
        <end position="35"/>
    </location>
</feature>
<dbReference type="PANTHER" id="PTHR30055:SF148">
    <property type="entry name" value="TETR-FAMILY TRANSCRIPTIONAL REGULATOR"/>
    <property type="match status" value="1"/>
</dbReference>
<feature type="region of interest" description="Disordered" evidence="4">
    <location>
        <begin position="1"/>
        <end position="269"/>
    </location>
</feature>
<dbReference type="InterPro" id="IPR036271">
    <property type="entry name" value="Tet_transcr_reg_TetR-rel_C_sf"/>
</dbReference>
<keyword evidence="1" id="KW-0805">Transcription regulation</keyword>
<keyword evidence="3" id="KW-0804">Transcription</keyword>